<sequence length="364" mass="41038">MRFVPPPVIHLLPALSTSRSALSNNKTRQCILAGGVENSIDESNKKTRRGAEPSVPANNTHDREYDDDDDNSPPIYIPPPPRSVLEMTQGGSVQALKGICHPIARKMFQELQARGYVLNVTGKYAVDFCTFADEDCGKHALLYAMFEKETDNLVKIGLTVDLDFRTHWYDNKQTHYFVPFVLLHNFDVKTEKEVLQPLYRAFMNAVQTDEQVPSPVQEVFKMITQRGGEELGVKKNLLDRTRQTHVQQAVKAVVSMAELALDTKKKIEIEAVTSWMTGFHKKKNAEDNPEGKRCNTLVFMEYVCNDPDFDLEETDTIPVPACHNPQNADEGRGFRQTTSGLFCNKARSVYATSCARCQQIASNY</sequence>
<organism evidence="2 3">
    <name type="scientific">Seminavis robusta</name>
    <dbReference type="NCBI Taxonomy" id="568900"/>
    <lineage>
        <taxon>Eukaryota</taxon>
        <taxon>Sar</taxon>
        <taxon>Stramenopiles</taxon>
        <taxon>Ochrophyta</taxon>
        <taxon>Bacillariophyta</taxon>
        <taxon>Bacillariophyceae</taxon>
        <taxon>Bacillariophycidae</taxon>
        <taxon>Naviculales</taxon>
        <taxon>Naviculaceae</taxon>
        <taxon>Seminavis</taxon>
    </lineage>
</organism>
<evidence type="ECO:0000313" key="2">
    <source>
        <dbReference type="EMBL" id="CAB9521848.1"/>
    </source>
</evidence>
<proteinExistence type="predicted"/>
<evidence type="ECO:0000313" key="3">
    <source>
        <dbReference type="Proteomes" id="UP001153069"/>
    </source>
</evidence>
<reference evidence="2" key="1">
    <citation type="submission" date="2020-06" db="EMBL/GenBank/DDBJ databases">
        <authorList>
            <consortium name="Plant Systems Biology data submission"/>
        </authorList>
    </citation>
    <scope>NUCLEOTIDE SEQUENCE</scope>
    <source>
        <strain evidence="2">D6</strain>
    </source>
</reference>
<name>A0A9N8HT63_9STRA</name>
<gene>
    <name evidence="2" type="ORF">SEMRO_1240_G255330.1</name>
</gene>
<feature type="region of interest" description="Disordered" evidence="1">
    <location>
        <begin position="42"/>
        <end position="76"/>
    </location>
</feature>
<dbReference type="AlphaFoldDB" id="A0A9N8HT63"/>
<feature type="compositionally biased region" description="Basic and acidic residues" evidence="1">
    <location>
        <begin position="42"/>
        <end position="51"/>
    </location>
</feature>
<dbReference type="EMBL" id="CAICTM010001238">
    <property type="protein sequence ID" value="CAB9521848.1"/>
    <property type="molecule type" value="Genomic_DNA"/>
</dbReference>
<protein>
    <submittedName>
        <fullName evidence="2">Uncharacterized protein</fullName>
    </submittedName>
</protein>
<keyword evidence="3" id="KW-1185">Reference proteome</keyword>
<accession>A0A9N8HT63</accession>
<dbReference type="Proteomes" id="UP001153069">
    <property type="component" value="Unassembled WGS sequence"/>
</dbReference>
<comment type="caution">
    <text evidence="2">The sequence shown here is derived from an EMBL/GenBank/DDBJ whole genome shotgun (WGS) entry which is preliminary data.</text>
</comment>
<evidence type="ECO:0000256" key="1">
    <source>
        <dbReference type="SAM" id="MobiDB-lite"/>
    </source>
</evidence>